<protein>
    <submittedName>
        <fullName evidence="2">Uncharacterized protein</fullName>
    </submittedName>
</protein>
<sequence length="55" mass="6225">MKRAIYLMMGLFLLFLAGCGNETAEEPMTLKNQEGEEVTLPTGKPVLFFFMTTYT</sequence>
<gene>
    <name evidence="2" type="ORF">JR050_02235</name>
</gene>
<feature type="signal peptide" evidence="1">
    <location>
        <begin position="1"/>
        <end position="24"/>
    </location>
</feature>
<dbReference type="EMBL" id="JAFELM010000013">
    <property type="protein sequence ID" value="MBM6616500.1"/>
    <property type="molecule type" value="Genomic_DNA"/>
</dbReference>
<dbReference type="RefSeq" id="WP_204201890.1">
    <property type="nucleotide sequence ID" value="NZ_JAFELM010000013.1"/>
</dbReference>
<evidence type="ECO:0000313" key="3">
    <source>
        <dbReference type="Proteomes" id="UP001518925"/>
    </source>
</evidence>
<keyword evidence="1" id="KW-0732">Signal</keyword>
<comment type="caution">
    <text evidence="2">The sequence shown here is derived from an EMBL/GenBank/DDBJ whole genome shotgun (WGS) entry which is preliminary data.</text>
</comment>
<dbReference type="Proteomes" id="UP001518925">
    <property type="component" value="Unassembled WGS sequence"/>
</dbReference>
<evidence type="ECO:0000256" key="1">
    <source>
        <dbReference type="SAM" id="SignalP"/>
    </source>
</evidence>
<name>A0ABS2DER2_9BACI</name>
<organism evidence="2 3">
    <name type="scientific">Bacillus suaedaesalsae</name>
    <dbReference type="NCBI Taxonomy" id="2810349"/>
    <lineage>
        <taxon>Bacteria</taxon>
        <taxon>Bacillati</taxon>
        <taxon>Bacillota</taxon>
        <taxon>Bacilli</taxon>
        <taxon>Bacillales</taxon>
        <taxon>Bacillaceae</taxon>
        <taxon>Bacillus</taxon>
    </lineage>
</organism>
<accession>A0ABS2DER2</accession>
<reference evidence="2 3" key="1">
    <citation type="submission" date="2021-02" db="EMBL/GenBank/DDBJ databases">
        <title>Bacillus sp. RD4P76, an endophyte from a halophyte.</title>
        <authorList>
            <person name="Sun J.-Q."/>
        </authorList>
    </citation>
    <scope>NUCLEOTIDE SEQUENCE [LARGE SCALE GENOMIC DNA]</scope>
    <source>
        <strain evidence="2 3">RD4P76</strain>
    </source>
</reference>
<proteinExistence type="predicted"/>
<evidence type="ECO:0000313" key="2">
    <source>
        <dbReference type="EMBL" id="MBM6616500.1"/>
    </source>
</evidence>
<feature type="chain" id="PRO_5045755970" evidence="1">
    <location>
        <begin position="25"/>
        <end position="55"/>
    </location>
</feature>
<dbReference type="PROSITE" id="PS51257">
    <property type="entry name" value="PROKAR_LIPOPROTEIN"/>
    <property type="match status" value="1"/>
</dbReference>
<keyword evidence="3" id="KW-1185">Reference proteome</keyword>